<dbReference type="AlphaFoldDB" id="A0A8B6FJS8"/>
<keyword evidence="7" id="KW-1185">Reference proteome</keyword>
<evidence type="ECO:0000313" key="7">
    <source>
        <dbReference type="Proteomes" id="UP000596742"/>
    </source>
</evidence>
<dbReference type="SUPFAM" id="SSF57302">
    <property type="entry name" value="Snake toxin-like"/>
    <property type="match status" value="1"/>
</dbReference>
<dbReference type="Gene3D" id="2.10.60.10">
    <property type="entry name" value="CD59"/>
    <property type="match status" value="1"/>
</dbReference>
<evidence type="ECO:0000256" key="3">
    <source>
        <dbReference type="SAM" id="MobiDB-lite"/>
    </source>
</evidence>
<name>A0A8B6FJS8_MYTGA</name>
<organism evidence="6 7">
    <name type="scientific">Mytilus galloprovincialis</name>
    <name type="common">Mediterranean mussel</name>
    <dbReference type="NCBI Taxonomy" id="29158"/>
    <lineage>
        <taxon>Eukaryota</taxon>
        <taxon>Metazoa</taxon>
        <taxon>Spiralia</taxon>
        <taxon>Lophotrochozoa</taxon>
        <taxon>Mollusca</taxon>
        <taxon>Bivalvia</taxon>
        <taxon>Autobranchia</taxon>
        <taxon>Pteriomorphia</taxon>
        <taxon>Mytilida</taxon>
        <taxon>Mytiloidea</taxon>
        <taxon>Mytilidae</taxon>
        <taxon>Mytilinae</taxon>
        <taxon>Mytilus</taxon>
    </lineage>
</organism>
<protein>
    <recommendedName>
        <fullName evidence="5">Snake toxin/toxin-like domain-containing protein</fullName>
    </recommendedName>
</protein>
<dbReference type="Pfam" id="PF00087">
    <property type="entry name" value="Toxin_TOLIP"/>
    <property type="match status" value="1"/>
</dbReference>
<dbReference type="OrthoDB" id="6134424at2759"/>
<dbReference type="PANTHER" id="PTHR10036">
    <property type="entry name" value="CD59 GLYCOPROTEIN"/>
    <property type="match status" value="1"/>
</dbReference>
<dbReference type="Proteomes" id="UP000596742">
    <property type="component" value="Unassembled WGS sequence"/>
</dbReference>
<keyword evidence="2" id="KW-1015">Disulfide bond</keyword>
<feature type="region of interest" description="Disordered" evidence="3">
    <location>
        <begin position="111"/>
        <end position="143"/>
    </location>
</feature>
<feature type="signal peptide" evidence="4">
    <location>
        <begin position="1"/>
        <end position="17"/>
    </location>
</feature>
<feature type="domain" description="Snake toxin/toxin-like" evidence="5">
    <location>
        <begin position="19"/>
        <end position="89"/>
    </location>
</feature>
<proteinExistence type="predicted"/>
<evidence type="ECO:0000313" key="6">
    <source>
        <dbReference type="EMBL" id="VDI50870.1"/>
    </source>
</evidence>
<sequence length="254" mass="28097">MGFFNCWIVLFLPVCTAIICYHCDKEYDLNRCKSLVECQSNEICIANRALDVSSRLSHTLGCIPKSICDRYIFGKRDLSTACCDSNYCNLNLVNTVKPSLESVTTTSAASSTAVTSTTPATTTTTAVTSTTSTAPTTTPSTTTKQLEPISCHLCRGPKFICERSHVSSKCLDPAQQFCINDVENRKDGSRYVTRRCATSAECNHDWIVESSDRNECRNYNVVILQDAHFECSFCCKGDDCNLKTVPDNLYHGSH</sequence>
<dbReference type="PANTHER" id="PTHR10036:SF3">
    <property type="entry name" value="PROTEIN SLEEPLESS-RELATED"/>
    <property type="match status" value="1"/>
</dbReference>
<gene>
    <name evidence="6" type="ORF">MGAL_10B030704</name>
</gene>
<evidence type="ECO:0000256" key="4">
    <source>
        <dbReference type="SAM" id="SignalP"/>
    </source>
</evidence>
<evidence type="ECO:0000256" key="1">
    <source>
        <dbReference type="ARBA" id="ARBA00022729"/>
    </source>
</evidence>
<dbReference type="EMBL" id="UYJE01006999">
    <property type="protein sequence ID" value="VDI50870.1"/>
    <property type="molecule type" value="Genomic_DNA"/>
</dbReference>
<dbReference type="InterPro" id="IPR035076">
    <property type="entry name" value="Toxin/TOLIP"/>
</dbReference>
<evidence type="ECO:0000259" key="5">
    <source>
        <dbReference type="Pfam" id="PF00087"/>
    </source>
</evidence>
<comment type="caution">
    <text evidence="6">The sequence shown here is derived from an EMBL/GenBank/DDBJ whole genome shotgun (WGS) entry which is preliminary data.</text>
</comment>
<dbReference type="InterPro" id="IPR045860">
    <property type="entry name" value="Snake_toxin-like_sf"/>
</dbReference>
<accession>A0A8B6FJS8</accession>
<reference evidence="6" key="1">
    <citation type="submission" date="2018-11" db="EMBL/GenBank/DDBJ databases">
        <authorList>
            <person name="Alioto T."/>
            <person name="Alioto T."/>
        </authorList>
    </citation>
    <scope>NUCLEOTIDE SEQUENCE</scope>
</reference>
<feature type="chain" id="PRO_5032625027" description="Snake toxin/toxin-like domain-containing protein" evidence="4">
    <location>
        <begin position="18"/>
        <end position="254"/>
    </location>
</feature>
<evidence type="ECO:0000256" key="2">
    <source>
        <dbReference type="ARBA" id="ARBA00023157"/>
    </source>
</evidence>
<keyword evidence="1 4" id="KW-0732">Signal</keyword>